<dbReference type="RefSeq" id="WP_135740113.1">
    <property type="nucleotide sequence ID" value="NZ_RQFD01000013.1"/>
</dbReference>
<name>A0ABY2L4Y1_9LEPT</name>
<evidence type="ECO:0000313" key="1">
    <source>
        <dbReference type="EMBL" id="TGK49165.1"/>
    </source>
</evidence>
<comment type="caution">
    <text evidence="1">The sequence shown here is derived from an EMBL/GenBank/DDBJ whole genome shotgun (WGS) entry which is preliminary data.</text>
</comment>
<evidence type="ECO:0000313" key="2">
    <source>
        <dbReference type="Proteomes" id="UP000297617"/>
    </source>
</evidence>
<accession>A0ABY2L4Y1</accession>
<gene>
    <name evidence="1" type="ORF">EHQ10_09725</name>
</gene>
<reference evidence="2" key="1">
    <citation type="journal article" date="2019" name="PLoS Negl. Trop. Dis.">
        <title>Revisiting the worldwide diversity of Leptospira species in the environment.</title>
        <authorList>
            <person name="Vincent A.T."/>
            <person name="Schiettekatte O."/>
            <person name="Bourhy P."/>
            <person name="Veyrier F.J."/>
            <person name="Picardeau M."/>
        </authorList>
    </citation>
    <scope>NUCLEOTIDE SEQUENCE [LARGE SCALE GENOMIC DNA]</scope>
    <source>
        <strain evidence="2">201800295</strain>
    </source>
</reference>
<dbReference type="EMBL" id="RQFD01000013">
    <property type="protein sequence ID" value="TGK49165.1"/>
    <property type="molecule type" value="Genomic_DNA"/>
</dbReference>
<protein>
    <submittedName>
        <fullName evidence="1">Uncharacterized protein</fullName>
    </submittedName>
</protein>
<sequence length="137" mass="15856">MPTKEDVILKTMELLQKGDIESFNKVLLSRKEHNEYFWPNIGERFHSDKGINADIAYDMMQAETQMRLKVLIAAYKGKEFSLENVKCSRPLEIYGPFELHLGCNLDVIFKDGKKIKETTINGVICTNNLCKLYHLKD</sequence>
<organism evidence="1 2">
    <name type="scientific">Leptospira bouyouniensis</name>
    <dbReference type="NCBI Taxonomy" id="2484911"/>
    <lineage>
        <taxon>Bacteria</taxon>
        <taxon>Pseudomonadati</taxon>
        <taxon>Spirochaetota</taxon>
        <taxon>Spirochaetia</taxon>
        <taxon>Leptospirales</taxon>
        <taxon>Leptospiraceae</taxon>
        <taxon>Leptospira</taxon>
    </lineage>
</organism>
<keyword evidence="2" id="KW-1185">Reference proteome</keyword>
<dbReference type="Proteomes" id="UP000297617">
    <property type="component" value="Unassembled WGS sequence"/>
</dbReference>
<proteinExistence type="predicted"/>